<dbReference type="RefSeq" id="XP_008079315.1">
    <property type="nucleotide sequence ID" value="XM_008081124.1"/>
</dbReference>
<evidence type="ECO:0000256" key="1">
    <source>
        <dbReference type="SAM" id="MobiDB-lite"/>
    </source>
</evidence>
<dbReference type="GeneID" id="19466229"/>
<accession>S3E744</accession>
<proteinExistence type="predicted"/>
<organism evidence="2 3">
    <name type="scientific">Glarea lozoyensis (strain ATCC 20868 / MF5171)</name>
    <dbReference type="NCBI Taxonomy" id="1116229"/>
    <lineage>
        <taxon>Eukaryota</taxon>
        <taxon>Fungi</taxon>
        <taxon>Dikarya</taxon>
        <taxon>Ascomycota</taxon>
        <taxon>Pezizomycotina</taxon>
        <taxon>Leotiomycetes</taxon>
        <taxon>Helotiales</taxon>
        <taxon>Helotiaceae</taxon>
        <taxon>Glarea</taxon>
    </lineage>
</organism>
<dbReference type="AlphaFoldDB" id="S3E744"/>
<feature type="region of interest" description="Disordered" evidence="1">
    <location>
        <begin position="1"/>
        <end position="59"/>
    </location>
</feature>
<feature type="compositionally biased region" description="Polar residues" evidence="1">
    <location>
        <begin position="48"/>
        <end position="59"/>
    </location>
</feature>
<dbReference type="EMBL" id="KE145357">
    <property type="protein sequence ID" value="EPE34163.1"/>
    <property type="molecule type" value="Genomic_DNA"/>
</dbReference>
<sequence length="136" mass="15095">MAKALKSRVEEQQHNAREHGCIKQREQRARGRDERGREGGRGRETGWKLSQTGAGSGATSRLTCWPGGLGWCHIEQLSTLHIESTITARNNTNNHNKQLVDRVHFSVGQYLDVPEAHGMMSLVLDDGDFGEAQEGC</sequence>
<evidence type="ECO:0000313" key="2">
    <source>
        <dbReference type="EMBL" id="EPE34163.1"/>
    </source>
</evidence>
<dbReference type="KEGG" id="glz:GLAREA_07176"/>
<keyword evidence="3" id="KW-1185">Reference proteome</keyword>
<dbReference type="Proteomes" id="UP000016922">
    <property type="component" value="Unassembled WGS sequence"/>
</dbReference>
<reference evidence="2 3" key="1">
    <citation type="journal article" date="2013" name="BMC Genomics">
        <title>Genomics-driven discovery of the pneumocandin biosynthetic gene cluster in the fungus Glarea lozoyensis.</title>
        <authorList>
            <person name="Chen L."/>
            <person name="Yue Q."/>
            <person name="Zhang X."/>
            <person name="Xiang M."/>
            <person name="Wang C."/>
            <person name="Li S."/>
            <person name="Che Y."/>
            <person name="Ortiz-Lopez F.J."/>
            <person name="Bills G.F."/>
            <person name="Liu X."/>
            <person name="An Z."/>
        </authorList>
    </citation>
    <scope>NUCLEOTIDE SEQUENCE [LARGE SCALE GENOMIC DNA]</scope>
    <source>
        <strain evidence="3">ATCC 20868 / MF5171</strain>
    </source>
</reference>
<dbReference type="HOGENOM" id="CLU_1875633_0_0_1"/>
<feature type="compositionally biased region" description="Basic and acidic residues" evidence="1">
    <location>
        <begin position="7"/>
        <end position="46"/>
    </location>
</feature>
<evidence type="ECO:0000313" key="3">
    <source>
        <dbReference type="Proteomes" id="UP000016922"/>
    </source>
</evidence>
<protein>
    <submittedName>
        <fullName evidence="2">Uncharacterized protein</fullName>
    </submittedName>
</protein>
<gene>
    <name evidence="2" type="ORF">GLAREA_07176</name>
</gene>
<name>S3E744_GLAL2</name>